<accession>A0ABR9B6W1</accession>
<dbReference type="Gene3D" id="3.30.200.20">
    <property type="entry name" value="Phosphorylase Kinase, domain 1"/>
    <property type="match status" value="1"/>
</dbReference>
<reference evidence="2 3" key="1">
    <citation type="submission" date="2020-09" db="EMBL/GenBank/DDBJ databases">
        <title>Paenibacillus sp. CAU 1523 isolated from sand of Haeundae Beach.</title>
        <authorList>
            <person name="Kim W."/>
        </authorList>
    </citation>
    <scope>NUCLEOTIDE SEQUENCE [LARGE SCALE GENOMIC DNA]</scope>
    <source>
        <strain evidence="2 3">CAU 1523</strain>
    </source>
</reference>
<evidence type="ECO:0000259" key="1">
    <source>
        <dbReference type="Pfam" id="PF01636"/>
    </source>
</evidence>
<gene>
    <name evidence="2" type="ORF">IFO66_23275</name>
</gene>
<dbReference type="SUPFAM" id="SSF56112">
    <property type="entry name" value="Protein kinase-like (PK-like)"/>
    <property type="match status" value="1"/>
</dbReference>
<dbReference type="EMBL" id="JACYTN010000043">
    <property type="protein sequence ID" value="MBD8501200.1"/>
    <property type="molecule type" value="Genomic_DNA"/>
</dbReference>
<dbReference type="Proteomes" id="UP000634529">
    <property type="component" value="Unassembled WGS sequence"/>
</dbReference>
<dbReference type="RefSeq" id="WP_192027403.1">
    <property type="nucleotide sequence ID" value="NZ_JACYTN010000043.1"/>
</dbReference>
<proteinExistence type="predicted"/>
<dbReference type="PANTHER" id="PTHR39179:SF3">
    <property type="entry name" value="COTS-RELATED PROTEIN"/>
    <property type="match status" value="1"/>
</dbReference>
<feature type="domain" description="Aminoglycoside phosphotransferase" evidence="1">
    <location>
        <begin position="21"/>
        <end position="236"/>
    </location>
</feature>
<dbReference type="InterPro" id="IPR011009">
    <property type="entry name" value="Kinase-like_dom_sf"/>
</dbReference>
<name>A0ABR9B6W1_9BACL</name>
<organism evidence="2 3">
    <name type="scientific">Paenibacillus arenosi</name>
    <dbReference type="NCBI Taxonomy" id="2774142"/>
    <lineage>
        <taxon>Bacteria</taxon>
        <taxon>Bacillati</taxon>
        <taxon>Bacillota</taxon>
        <taxon>Bacilli</taxon>
        <taxon>Bacillales</taxon>
        <taxon>Paenibacillaceae</taxon>
        <taxon>Paenibacillus</taxon>
    </lineage>
</organism>
<dbReference type="Gene3D" id="3.90.1200.10">
    <property type="match status" value="1"/>
</dbReference>
<evidence type="ECO:0000313" key="3">
    <source>
        <dbReference type="Proteomes" id="UP000634529"/>
    </source>
</evidence>
<evidence type="ECO:0000313" key="2">
    <source>
        <dbReference type="EMBL" id="MBD8501200.1"/>
    </source>
</evidence>
<comment type="caution">
    <text evidence="2">The sequence shown here is derived from an EMBL/GenBank/DDBJ whole genome shotgun (WGS) entry which is preliminary data.</text>
</comment>
<sequence>MQNSIEGILSNYAIGQIESYRSINKGSISNAYHIVSDQGEWVLRKLKNREQGINEYIIATMLENDHICPRMMTNKSDLGYSCHEAQYYNLQAYIHPSPITNSIDTYRQMGRALGILHSKLKDNEGLIDQEDRFNLETLRSNTRGKLKHIQNDVASMFSTDRFEDVMDELVVHQNMNKTFIHGDLGKWNLLSKADKVYIIDFGEVRKGDQHLDIAAFLTSMIHVDEEEELIGEYLATFYEVYITYNIDFSWHYVMKNVQLWIVRGVLALLHYSSDTNSFMVKARRMIDVELKINKIIQDRFT</sequence>
<dbReference type="Pfam" id="PF01636">
    <property type="entry name" value="APH"/>
    <property type="match status" value="1"/>
</dbReference>
<dbReference type="PANTHER" id="PTHR39179">
    <property type="entry name" value="SPORE COAT PROTEIN I"/>
    <property type="match status" value="1"/>
</dbReference>
<keyword evidence="3" id="KW-1185">Reference proteome</keyword>
<dbReference type="InterPro" id="IPR002575">
    <property type="entry name" value="Aminoglycoside_PTrfase"/>
</dbReference>
<protein>
    <submittedName>
        <fullName evidence="2">Aminoglycoside phosphotransferase family protein</fullName>
    </submittedName>
</protein>
<dbReference type="InterPro" id="IPR047175">
    <property type="entry name" value="CotS-like"/>
</dbReference>